<sequence>MTKYIIVALCAVSLFLGFKNISMTRDIDKLSAEVATLTKERDLAVDVANKNKKSLDDYITSCETTLKVLNDARVKDSALSKAKEATIERVRPKATITPKGEPNDAKNSHSGIPVYGLDPDYVRMLNEAYCYGNTDDPYCTAN</sequence>
<reference evidence="1" key="1">
    <citation type="submission" date="2024-03" db="EMBL/GenBank/DDBJ databases">
        <title>Isolation and characterization of a phage collection against Pseudomonas putida.</title>
        <authorList>
            <person name="Brauer A."/>
            <person name="Rosendahl S."/>
            <person name="Kangsep A."/>
            <person name="Rikberg R."/>
            <person name="Lewanczyk A.C."/>
            <person name="Horak R."/>
            <person name="Tamman H."/>
        </authorList>
    </citation>
    <scope>NUCLEOTIDE SEQUENCE</scope>
</reference>
<accession>A0AAX4MY59</accession>
<proteinExistence type="predicted"/>
<name>A0AAX4MY59_9CAUD</name>
<keyword evidence="2" id="KW-1185">Reference proteome</keyword>
<evidence type="ECO:0000313" key="1">
    <source>
        <dbReference type="EMBL" id="WYV99198.1"/>
    </source>
</evidence>
<evidence type="ECO:0000313" key="2">
    <source>
        <dbReference type="Proteomes" id="UP001433872"/>
    </source>
</evidence>
<organism evidence="1 2">
    <name type="scientific">Pseudomonas phage vB_PpuM-KoPa-4</name>
    <dbReference type="NCBI Taxonomy" id="3132618"/>
    <lineage>
        <taxon>Viruses</taxon>
        <taxon>Duplodnaviria</taxon>
        <taxon>Heunggongvirae</taxon>
        <taxon>Uroviricota</taxon>
        <taxon>Caudoviricetes</taxon>
        <taxon>Vandenendeviridae</taxon>
        <taxon>Gorskivirinae</taxon>
        <taxon>Tartuvirus</taxon>
        <taxon>Tartuvirus kopa4</taxon>
    </lineage>
</organism>
<dbReference type="Proteomes" id="UP001433872">
    <property type="component" value="Segment"/>
</dbReference>
<protein>
    <submittedName>
        <fullName evidence="1">Rz-like spanin</fullName>
    </submittedName>
</protein>
<dbReference type="EMBL" id="PP496414">
    <property type="protein sequence ID" value="WYV99198.1"/>
    <property type="molecule type" value="Genomic_DNA"/>
</dbReference>
<gene>
    <name evidence="1" type="ORF">KoPa4_00030</name>
</gene>